<comment type="similarity">
    <text evidence="1">Belongs to the UPF0231 family.</text>
</comment>
<proteinExistence type="inferred from homology"/>
<dbReference type="PIRSF" id="PIRSF006287">
    <property type="entry name" value="UCP006287"/>
    <property type="match status" value="1"/>
</dbReference>
<organism evidence="2 3">
    <name type="scientific">Parendozoicomonas haliclonae</name>
    <dbReference type="NCBI Taxonomy" id="1960125"/>
    <lineage>
        <taxon>Bacteria</taxon>
        <taxon>Pseudomonadati</taxon>
        <taxon>Pseudomonadota</taxon>
        <taxon>Gammaproteobacteria</taxon>
        <taxon>Oceanospirillales</taxon>
        <taxon>Endozoicomonadaceae</taxon>
        <taxon>Parendozoicomonas</taxon>
    </lineage>
</organism>
<protein>
    <submittedName>
        <fullName evidence="2">Uncharacterized protein</fullName>
    </submittedName>
</protein>
<name>A0A1X7AMW4_9GAMM</name>
<dbReference type="RefSeq" id="WP_165767307.1">
    <property type="nucleotide sequence ID" value="NZ_CBCSCN010000010.1"/>
</dbReference>
<sequence length="126" mass="14946">MEYEFRRDFAGDLQTNFSMNHEAIGAWLLEEVGRRSSVMSDIFRAIEQIRAGERREYRLNGDEYNLRLDSQEAEVCDARIDFEADELMSEEALADAFDFYDEESRASCGLDDFEEMLREWERFVTR</sequence>
<dbReference type="EMBL" id="FWPT01000008">
    <property type="protein sequence ID" value="SMA49634.1"/>
    <property type="molecule type" value="Genomic_DNA"/>
</dbReference>
<evidence type="ECO:0000313" key="3">
    <source>
        <dbReference type="Proteomes" id="UP000196573"/>
    </source>
</evidence>
<evidence type="ECO:0000313" key="2">
    <source>
        <dbReference type="EMBL" id="SMA49634.1"/>
    </source>
</evidence>
<dbReference type="Proteomes" id="UP000196573">
    <property type="component" value="Unassembled WGS sequence"/>
</dbReference>
<dbReference type="InterPro" id="IPR008249">
    <property type="entry name" value="UPF0231"/>
</dbReference>
<dbReference type="Pfam" id="PF06062">
    <property type="entry name" value="UPF0231"/>
    <property type="match status" value="1"/>
</dbReference>
<dbReference type="AlphaFoldDB" id="A0A1X7AMW4"/>
<evidence type="ECO:0000256" key="1">
    <source>
        <dbReference type="ARBA" id="ARBA00005367"/>
    </source>
</evidence>
<reference evidence="2 3" key="1">
    <citation type="submission" date="2017-03" db="EMBL/GenBank/DDBJ databases">
        <authorList>
            <person name="Afonso C.L."/>
            <person name="Miller P.J."/>
            <person name="Scott M.A."/>
            <person name="Spackman E."/>
            <person name="Goraichik I."/>
            <person name="Dimitrov K.M."/>
            <person name="Suarez D.L."/>
            <person name="Swayne D.E."/>
        </authorList>
    </citation>
    <scope>NUCLEOTIDE SEQUENCE [LARGE SCALE GENOMIC DNA]</scope>
    <source>
        <strain evidence="2">SB41UT1</strain>
    </source>
</reference>
<gene>
    <name evidence="2" type="ORF">EHSB41UT_03416</name>
</gene>
<keyword evidence="3" id="KW-1185">Reference proteome</keyword>
<accession>A0A1X7AMW4</accession>